<dbReference type="Pfam" id="PF23793">
    <property type="entry name" value="LysC"/>
    <property type="match status" value="1"/>
</dbReference>
<accession>A0A1L5C051</accession>
<dbReference type="Proteomes" id="UP000225023">
    <property type="component" value="Segment"/>
</dbReference>
<evidence type="ECO:0000313" key="1">
    <source>
        <dbReference type="EMBL" id="APL99461.1"/>
    </source>
</evidence>
<protein>
    <submittedName>
        <fullName evidence="1">Uncharacterized protein</fullName>
    </submittedName>
</protein>
<organism evidence="1 2">
    <name type="scientific">Aquamicrobium phage P14</name>
    <dbReference type="NCBI Taxonomy" id="1927013"/>
    <lineage>
        <taxon>Viruses</taxon>
        <taxon>Duplodnaviria</taxon>
        <taxon>Heunggongvirae</taxon>
        <taxon>Uroviricota</taxon>
        <taxon>Caudoviricetes</taxon>
        <taxon>Autographivirales</taxon>
        <taxon>Autonotataviridae</taxon>
        <taxon>Aqualcavirus</taxon>
        <taxon>Aqualcavirus P14</taxon>
    </lineage>
</organism>
<keyword evidence="2" id="KW-1185">Reference proteome</keyword>
<proteinExistence type="predicted"/>
<name>A0A1L5C051_9CAUD</name>
<gene>
    <name evidence="1" type="ORF">BB738_0030</name>
</gene>
<sequence length="37" mass="4336">MPDGTLTLKDIYDHVLNLQEDLSLCNADKQALRNWYQ</sequence>
<evidence type="ECO:0000313" key="2">
    <source>
        <dbReference type="Proteomes" id="UP000225023"/>
    </source>
</evidence>
<dbReference type="EMBL" id="KX660669">
    <property type="protein sequence ID" value="APL99461.1"/>
    <property type="molecule type" value="Genomic_DNA"/>
</dbReference>
<reference evidence="2" key="1">
    <citation type="journal article" date="2017" name="Genes (Basel)">
        <title>Genome Analysis of a Novel Broad Host Range Proteobacteria Phage Isolated from a Bioreactor Treating Industrial Wastewater.</title>
        <authorList>
            <person name="de Leeuw M."/>
            <person name="Baron M."/>
            <person name="Brenner A."/>
            <person name="Kushmaro A."/>
        </authorList>
    </citation>
    <scope>NUCLEOTIDE SEQUENCE [LARGE SCALE GENOMIC DNA]</scope>
</reference>
<dbReference type="InterPro" id="IPR058979">
    <property type="entry name" value="LysC-like"/>
</dbReference>